<feature type="transmembrane region" description="Helical" evidence="5">
    <location>
        <begin position="43"/>
        <end position="67"/>
    </location>
</feature>
<dbReference type="SUPFAM" id="SSF103473">
    <property type="entry name" value="MFS general substrate transporter"/>
    <property type="match status" value="1"/>
</dbReference>
<feature type="domain" description="Major facilitator superfamily (MFS) profile" evidence="6">
    <location>
        <begin position="41"/>
        <end position="467"/>
    </location>
</feature>
<keyword evidence="4 5" id="KW-0472">Membrane</keyword>
<feature type="transmembrane region" description="Helical" evidence="5">
    <location>
        <begin position="316"/>
        <end position="338"/>
    </location>
</feature>
<feature type="transmembrane region" description="Helical" evidence="5">
    <location>
        <begin position="73"/>
        <end position="97"/>
    </location>
</feature>
<evidence type="ECO:0000256" key="3">
    <source>
        <dbReference type="ARBA" id="ARBA00022989"/>
    </source>
</evidence>
<feature type="transmembrane region" description="Helical" evidence="5">
    <location>
        <begin position="445"/>
        <end position="464"/>
    </location>
</feature>
<comment type="subcellular location">
    <subcellularLocation>
        <location evidence="1">Cell membrane</location>
        <topology evidence="1">Multi-pass membrane protein</topology>
    </subcellularLocation>
</comment>
<dbReference type="Proteomes" id="UP000233786">
    <property type="component" value="Unassembled WGS sequence"/>
</dbReference>
<dbReference type="PANTHER" id="PTHR23501">
    <property type="entry name" value="MAJOR FACILITATOR SUPERFAMILY"/>
    <property type="match status" value="1"/>
</dbReference>
<keyword evidence="2 5" id="KW-0812">Transmembrane</keyword>
<feature type="transmembrane region" description="Helical" evidence="5">
    <location>
        <begin position="253"/>
        <end position="277"/>
    </location>
</feature>
<dbReference type="Pfam" id="PF07690">
    <property type="entry name" value="MFS_1"/>
    <property type="match status" value="1"/>
</dbReference>
<organism evidence="7 8">
    <name type="scientific">Saccharopolyspora spinosa</name>
    <dbReference type="NCBI Taxonomy" id="60894"/>
    <lineage>
        <taxon>Bacteria</taxon>
        <taxon>Bacillati</taxon>
        <taxon>Actinomycetota</taxon>
        <taxon>Actinomycetes</taxon>
        <taxon>Pseudonocardiales</taxon>
        <taxon>Pseudonocardiaceae</taxon>
        <taxon>Saccharopolyspora</taxon>
    </lineage>
</organism>
<feature type="transmembrane region" description="Helical" evidence="5">
    <location>
        <begin position="164"/>
        <end position="186"/>
    </location>
</feature>
<evidence type="ECO:0000259" key="6">
    <source>
        <dbReference type="PROSITE" id="PS50850"/>
    </source>
</evidence>
<evidence type="ECO:0000313" key="8">
    <source>
        <dbReference type="Proteomes" id="UP000233786"/>
    </source>
</evidence>
<proteinExistence type="predicted"/>
<keyword evidence="3 5" id="KW-1133">Transmembrane helix</keyword>
<keyword evidence="8" id="KW-1185">Reference proteome</keyword>
<sequence>MEVERWHGPSSDEPRKGWPVSAIDADSAAGAGLLSRRYRSLTVGALILISLVAFEYVAVATAMPTVARALDGLALYAAAFGGTLAAGVVSMVVSGGWSDVRGPAVPLRVGVAVFAAGLLLAGVAPVMWVLVVGRIVQGLGGGLISVALYVVVGHTLPEELRARFFGLLAGAWLLPSIAGPLVAGLLVEQLSWRWVFLATAVLAVPSLVLVNPSLRGLSWPAAPERRRSRRPLWALGAAAGALLLHYGGQQTGWVPVVLVVLGLGALVVFAPMLLPAGTFQGRVGLPSVVALRGIAGAAASAAEVFIPLMLSRERGLSPTTAGLVLATSAVGWMAGSWLQGRMSSQQRVPVVGAVLLAAGVAGVTATVVPVVPLLLCIAGLTLLSLGMGLMYPVLSLLTLRWSAPQEQGVNSSALQLSESLFTTTVLAVTGALFAAWLVWSPVTAYFAGFGVASVLTLLAVAVAVRVR</sequence>
<dbReference type="AlphaFoldDB" id="A0A2N3Y344"/>
<feature type="transmembrane region" description="Helical" evidence="5">
    <location>
        <begin position="377"/>
        <end position="399"/>
    </location>
</feature>
<dbReference type="InterPro" id="IPR011701">
    <property type="entry name" value="MFS"/>
</dbReference>
<dbReference type="InterPro" id="IPR036259">
    <property type="entry name" value="MFS_trans_sf"/>
</dbReference>
<feature type="transmembrane region" description="Helical" evidence="5">
    <location>
        <begin position="289"/>
        <end position="310"/>
    </location>
</feature>
<reference evidence="7" key="1">
    <citation type="submission" date="2017-12" db="EMBL/GenBank/DDBJ databases">
        <title>Sequencing the genomes of 1000 Actinobacteria strains.</title>
        <authorList>
            <person name="Klenk H.-P."/>
        </authorList>
    </citation>
    <scope>NUCLEOTIDE SEQUENCE [LARGE SCALE GENOMIC DNA]</scope>
    <source>
        <strain evidence="7">DSM 44228</strain>
    </source>
</reference>
<accession>A0A2N3Y344</accession>
<evidence type="ECO:0000256" key="1">
    <source>
        <dbReference type="ARBA" id="ARBA00004651"/>
    </source>
</evidence>
<evidence type="ECO:0000256" key="4">
    <source>
        <dbReference type="ARBA" id="ARBA00023136"/>
    </source>
</evidence>
<dbReference type="EMBL" id="PJNB01000001">
    <property type="protein sequence ID" value="PKW17335.1"/>
    <property type="molecule type" value="Genomic_DNA"/>
</dbReference>
<feature type="transmembrane region" description="Helical" evidence="5">
    <location>
        <begin position="420"/>
        <end position="439"/>
    </location>
</feature>
<evidence type="ECO:0000256" key="5">
    <source>
        <dbReference type="SAM" id="Phobius"/>
    </source>
</evidence>
<dbReference type="GO" id="GO:0005886">
    <property type="term" value="C:plasma membrane"/>
    <property type="evidence" value="ECO:0007669"/>
    <property type="project" value="UniProtKB-SubCell"/>
</dbReference>
<dbReference type="Gene3D" id="1.20.1250.20">
    <property type="entry name" value="MFS general substrate transporter like domains"/>
    <property type="match status" value="2"/>
</dbReference>
<dbReference type="GO" id="GO:0022857">
    <property type="term" value="F:transmembrane transporter activity"/>
    <property type="evidence" value="ECO:0007669"/>
    <property type="project" value="InterPro"/>
</dbReference>
<feature type="transmembrane region" description="Helical" evidence="5">
    <location>
        <begin position="192"/>
        <end position="210"/>
    </location>
</feature>
<feature type="transmembrane region" description="Helical" evidence="5">
    <location>
        <begin position="231"/>
        <end position="247"/>
    </location>
</feature>
<evidence type="ECO:0000256" key="2">
    <source>
        <dbReference type="ARBA" id="ARBA00022692"/>
    </source>
</evidence>
<protein>
    <submittedName>
        <fullName evidence="7">MFS family arabinose efflux permease</fullName>
    </submittedName>
</protein>
<dbReference type="InterPro" id="IPR020846">
    <property type="entry name" value="MFS_dom"/>
</dbReference>
<dbReference type="STRING" id="994479.GCA_000194155_01155"/>
<feature type="transmembrane region" description="Helical" evidence="5">
    <location>
        <begin position="350"/>
        <end position="371"/>
    </location>
</feature>
<dbReference type="PROSITE" id="PS50850">
    <property type="entry name" value="MFS"/>
    <property type="match status" value="1"/>
</dbReference>
<feature type="transmembrane region" description="Helical" evidence="5">
    <location>
        <begin position="109"/>
        <end position="129"/>
    </location>
</feature>
<gene>
    <name evidence="7" type="ORF">A8926_5291</name>
</gene>
<name>A0A2N3Y344_SACSN</name>
<comment type="caution">
    <text evidence="7">The sequence shown here is derived from an EMBL/GenBank/DDBJ whole genome shotgun (WGS) entry which is preliminary data.</text>
</comment>
<feature type="transmembrane region" description="Helical" evidence="5">
    <location>
        <begin position="135"/>
        <end position="152"/>
    </location>
</feature>
<dbReference type="PANTHER" id="PTHR23501:SF154">
    <property type="entry name" value="MULTIDRUG-EFFLUX TRANSPORTER RV1634-RELATED"/>
    <property type="match status" value="1"/>
</dbReference>
<evidence type="ECO:0000313" key="7">
    <source>
        <dbReference type="EMBL" id="PKW17335.1"/>
    </source>
</evidence>